<evidence type="ECO:0000256" key="8">
    <source>
        <dbReference type="ARBA" id="ARBA00022960"/>
    </source>
</evidence>
<keyword evidence="7 17" id="KW-0378">Hydrolase</keyword>
<evidence type="ECO:0000256" key="7">
    <source>
        <dbReference type="ARBA" id="ARBA00022801"/>
    </source>
</evidence>
<evidence type="ECO:0000256" key="13">
    <source>
        <dbReference type="ARBA" id="ARBA00023316"/>
    </source>
</evidence>
<accession>A0A099I281</accession>
<dbReference type="InterPro" id="IPR003824">
    <property type="entry name" value="UppP"/>
</dbReference>
<protein>
    <recommendedName>
        <fullName evidence="4 17">Undecaprenyl-diphosphatase</fullName>
        <ecNumber evidence="3 17">3.6.1.27</ecNumber>
    </recommendedName>
    <alternativeName>
        <fullName evidence="15 17">Bacitracin resistance protein</fullName>
    </alternativeName>
    <alternativeName>
        <fullName evidence="14 17">Undecaprenyl pyrophosphate phosphatase</fullName>
    </alternativeName>
</protein>
<evidence type="ECO:0000256" key="14">
    <source>
        <dbReference type="ARBA" id="ARBA00032707"/>
    </source>
</evidence>
<dbReference type="RefSeq" id="WP_044907876.1">
    <property type="nucleotide sequence ID" value="NZ_JQIF01000113.1"/>
</dbReference>
<feature type="transmembrane region" description="Helical" evidence="17">
    <location>
        <begin position="95"/>
        <end position="113"/>
    </location>
</feature>
<evidence type="ECO:0000256" key="15">
    <source>
        <dbReference type="ARBA" id="ARBA00032932"/>
    </source>
</evidence>
<evidence type="ECO:0000256" key="6">
    <source>
        <dbReference type="ARBA" id="ARBA00022692"/>
    </source>
</evidence>
<dbReference type="GO" id="GO:0050380">
    <property type="term" value="F:undecaprenyl-diphosphatase activity"/>
    <property type="evidence" value="ECO:0007669"/>
    <property type="project" value="UniProtKB-UniRule"/>
</dbReference>
<evidence type="ECO:0000256" key="10">
    <source>
        <dbReference type="ARBA" id="ARBA00022989"/>
    </source>
</evidence>
<dbReference type="EMBL" id="JQIF01000113">
    <property type="protein sequence ID" value="KGJ51362.1"/>
    <property type="molecule type" value="Genomic_DNA"/>
</dbReference>
<comment type="similarity">
    <text evidence="2 17">Belongs to the UppP family.</text>
</comment>
<comment type="miscellaneous">
    <text evidence="17">Bacitracin is thought to be involved in the inhibition of peptidoglycan synthesis by sequestering undecaprenyl diphosphate, thereby reducing the pool of lipid carrier available.</text>
</comment>
<evidence type="ECO:0000313" key="18">
    <source>
        <dbReference type="EMBL" id="KGJ51362.1"/>
    </source>
</evidence>
<gene>
    <name evidence="17" type="primary">uppP</name>
    <name evidence="18" type="ORF">CIAN88_20500</name>
</gene>
<dbReference type="GO" id="GO:0009252">
    <property type="term" value="P:peptidoglycan biosynthetic process"/>
    <property type="evidence" value="ECO:0007669"/>
    <property type="project" value="UniProtKB-KW"/>
</dbReference>
<keyword evidence="5 17" id="KW-1003">Cell membrane</keyword>
<dbReference type="EC" id="3.6.1.27" evidence="3 17"/>
<dbReference type="GO" id="GO:0005886">
    <property type="term" value="C:plasma membrane"/>
    <property type="evidence" value="ECO:0007669"/>
    <property type="project" value="UniProtKB-SubCell"/>
</dbReference>
<keyword evidence="12 17" id="KW-0046">Antibiotic resistance</keyword>
<evidence type="ECO:0000256" key="17">
    <source>
        <dbReference type="HAMAP-Rule" id="MF_01006"/>
    </source>
</evidence>
<evidence type="ECO:0000313" key="19">
    <source>
        <dbReference type="Proteomes" id="UP000030008"/>
    </source>
</evidence>
<feature type="transmembrane region" description="Helical" evidence="17">
    <location>
        <begin position="9"/>
        <end position="31"/>
    </location>
</feature>
<evidence type="ECO:0000256" key="12">
    <source>
        <dbReference type="ARBA" id="ARBA00023251"/>
    </source>
</evidence>
<proteinExistence type="inferred from homology"/>
<organism evidence="18 19">
    <name type="scientific">Clostridium innocuum</name>
    <dbReference type="NCBI Taxonomy" id="1522"/>
    <lineage>
        <taxon>Bacteria</taxon>
        <taxon>Bacillati</taxon>
        <taxon>Bacillota</taxon>
        <taxon>Clostridia</taxon>
        <taxon>Eubacteriales</taxon>
        <taxon>Clostridiaceae</taxon>
        <taxon>Clostridium</taxon>
    </lineage>
</organism>
<reference evidence="18 19" key="1">
    <citation type="submission" date="2014-08" db="EMBL/GenBank/DDBJ databases">
        <title>Clostridium innocuum, an unnegligible vancomycin-resistant pathogen causing extra-intestinal infections.</title>
        <authorList>
            <person name="Feng Y."/>
            <person name="Chiu C.-H."/>
        </authorList>
    </citation>
    <scope>NUCLEOTIDE SEQUENCE [LARGE SCALE GENOMIC DNA]</scope>
    <source>
        <strain evidence="18 19">AN88</strain>
    </source>
</reference>
<dbReference type="HAMAP" id="MF_01006">
    <property type="entry name" value="Undec_diphosphatase"/>
    <property type="match status" value="1"/>
</dbReference>
<dbReference type="GO" id="GO:0071555">
    <property type="term" value="P:cell wall organization"/>
    <property type="evidence" value="ECO:0007669"/>
    <property type="project" value="UniProtKB-KW"/>
</dbReference>
<dbReference type="GO" id="GO:0008360">
    <property type="term" value="P:regulation of cell shape"/>
    <property type="evidence" value="ECO:0007669"/>
    <property type="project" value="UniProtKB-KW"/>
</dbReference>
<feature type="transmembrane region" description="Helical" evidence="17">
    <location>
        <begin position="119"/>
        <end position="140"/>
    </location>
</feature>
<feature type="transmembrane region" description="Helical" evidence="17">
    <location>
        <begin position="51"/>
        <end position="74"/>
    </location>
</feature>
<feature type="transmembrane region" description="Helical" evidence="17">
    <location>
        <begin position="266"/>
        <end position="289"/>
    </location>
</feature>
<feature type="transmembrane region" description="Helical" evidence="17">
    <location>
        <begin position="232"/>
        <end position="254"/>
    </location>
</feature>
<evidence type="ECO:0000256" key="2">
    <source>
        <dbReference type="ARBA" id="ARBA00010621"/>
    </source>
</evidence>
<evidence type="ECO:0000256" key="5">
    <source>
        <dbReference type="ARBA" id="ARBA00022475"/>
    </source>
</evidence>
<name>A0A099I281_CLOIN</name>
<dbReference type="AlphaFoldDB" id="A0A099I281"/>
<dbReference type="PANTHER" id="PTHR30622">
    <property type="entry name" value="UNDECAPRENYL-DIPHOSPHATASE"/>
    <property type="match status" value="1"/>
</dbReference>
<evidence type="ECO:0000256" key="16">
    <source>
        <dbReference type="ARBA" id="ARBA00047594"/>
    </source>
</evidence>
<keyword evidence="13 17" id="KW-0961">Cell wall biogenesis/degradation</keyword>
<dbReference type="Pfam" id="PF02673">
    <property type="entry name" value="BacA"/>
    <property type="match status" value="1"/>
</dbReference>
<feature type="transmembrane region" description="Helical" evidence="17">
    <location>
        <begin position="201"/>
        <end position="220"/>
    </location>
</feature>
<sequence length="290" mass="32169">MFLFDMIKAVLLGIIQGITEWLPVSSTGHMILFNSFFPMSSSLAKPDTPEFAFWGLFLVVIQLGSILAVCVLYFHKLNPFSPRKSISEKRSTWDLWFHVLVASIPGIIGIFLNDYVEKYMNNAIVVAIALIVFGIGFIVLESTKHHPKYRRVGEITYQTAFLIGLFQLIAALVPGTSRSGATILGASILGCSRFVASEFSFFMAIPAMAGASGLKFLKYFMHYGFSMSGGNIALLVVASIIAFVVSMFAIRFLMNYIRNHDFKIFGYYRIVVGVAVLICYFLGVLNLSAI</sequence>
<dbReference type="GO" id="GO:0046677">
    <property type="term" value="P:response to antibiotic"/>
    <property type="evidence" value="ECO:0007669"/>
    <property type="project" value="UniProtKB-UniRule"/>
</dbReference>
<comment type="caution">
    <text evidence="18">The sequence shown here is derived from an EMBL/GenBank/DDBJ whole genome shotgun (WGS) entry which is preliminary data.</text>
</comment>
<keyword evidence="10 17" id="KW-1133">Transmembrane helix</keyword>
<keyword evidence="8 17" id="KW-0133">Cell shape</keyword>
<dbReference type="PANTHER" id="PTHR30622:SF3">
    <property type="entry name" value="UNDECAPRENYL-DIPHOSPHATASE"/>
    <property type="match status" value="1"/>
</dbReference>
<feature type="transmembrane region" description="Helical" evidence="17">
    <location>
        <begin position="152"/>
        <end position="173"/>
    </location>
</feature>
<keyword evidence="11 17" id="KW-0472">Membrane</keyword>
<dbReference type="NCBIfam" id="NF001391">
    <property type="entry name" value="PRK00281.1-5"/>
    <property type="match status" value="1"/>
</dbReference>
<dbReference type="Proteomes" id="UP000030008">
    <property type="component" value="Unassembled WGS sequence"/>
</dbReference>
<keyword evidence="9 17" id="KW-0573">Peptidoglycan synthesis</keyword>
<comment type="catalytic activity">
    <reaction evidence="16 17">
        <text>di-trans,octa-cis-undecaprenyl diphosphate + H2O = di-trans,octa-cis-undecaprenyl phosphate + phosphate + H(+)</text>
        <dbReference type="Rhea" id="RHEA:28094"/>
        <dbReference type="ChEBI" id="CHEBI:15377"/>
        <dbReference type="ChEBI" id="CHEBI:15378"/>
        <dbReference type="ChEBI" id="CHEBI:43474"/>
        <dbReference type="ChEBI" id="CHEBI:58405"/>
        <dbReference type="ChEBI" id="CHEBI:60392"/>
        <dbReference type="EC" id="3.6.1.27"/>
    </reaction>
</comment>
<evidence type="ECO:0000256" key="3">
    <source>
        <dbReference type="ARBA" id="ARBA00012374"/>
    </source>
</evidence>
<evidence type="ECO:0000256" key="9">
    <source>
        <dbReference type="ARBA" id="ARBA00022984"/>
    </source>
</evidence>
<comment type="function">
    <text evidence="17">Catalyzes the dephosphorylation of undecaprenyl diphosphate (UPP). Confers resistance to bacitracin.</text>
</comment>
<comment type="subcellular location">
    <subcellularLocation>
        <location evidence="1 17">Cell membrane</location>
        <topology evidence="1 17">Multi-pass membrane protein</topology>
    </subcellularLocation>
</comment>
<evidence type="ECO:0000256" key="11">
    <source>
        <dbReference type="ARBA" id="ARBA00023136"/>
    </source>
</evidence>
<evidence type="ECO:0000256" key="4">
    <source>
        <dbReference type="ARBA" id="ARBA00021581"/>
    </source>
</evidence>
<evidence type="ECO:0000256" key="1">
    <source>
        <dbReference type="ARBA" id="ARBA00004651"/>
    </source>
</evidence>
<keyword evidence="6 17" id="KW-0812">Transmembrane</keyword>